<dbReference type="Pfam" id="PF01098">
    <property type="entry name" value="FTSW_RODA_SPOVE"/>
    <property type="match status" value="1"/>
</dbReference>
<comment type="function">
    <text evidence="11">Peptidoglycan polymerase that is essential for cell wall elongation.</text>
</comment>
<reference evidence="12 13" key="1">
    <citation type="submission" date="2018-03" db="EMBL/GenBank/DDBJ databases">
        <title>Neisseria weixii sp. nov., isolated from the intestinal contents of Tibetan Plateau pika (Ochotona curzoniae) in Yushu, Qinghai Province, China.</title>
        <authorList>
            <person name="Gui Z."/>
        </authorList>
    </citation>
    <scope>NUCLEOTIDE SEQUENCE [LARGE SCALE GENOMIC DNA]</scope>
    <source>
        <strain evidence="12 13">ATCC 51483</strain>
    </source>
</reference>
<proteinExistence type="inferred from homology"/>
<dbReference type="GO" id="GO:0071555">
    <property type="term" value="P:cell wall organization"/>
    <property type="evidence" value="ECO:0007669"/>
    <property type="project" value="UniProtKB-KW"/>
</dbReference>
<evidence type="ECO:0000256" key="2">
    <source>
        <dbReference type="ARBA" id="ARBA00022475"/>
    </source>
</evidence>
<dbReference type="OrthoDB" id="9768187at2"/>
<evidence type="ECO:0000256" key="4">
    <source>
        <dbReference type="ARBA" id="ARBA00022679"/>
    </source>
</evidence>
<keyword evidence="6 11" id="KW-0133">Cell shape</keyword>
<evidence type="ECO:0000256" key="5">
    <source>
        <dbReference type="ARBA" id="ARBA00022692"/>
    </source>
</evidence>
<protein>
    <recommendedName>
        <fullName evidence="11">Peptidoglycan glycosyltransferase MrdB</fullName>
        <shortName evidence="11">PGT</shortName>
        <ecNumber evidence="11">2.4.99.28</ecNumber>
    </recommendedName>
    <alternativeName>
        <fullName evidence="11">Cell elongation protein RodA</fullName>
    </alternativeName>
    <alternativeName>
        <fullName evidence="11">Cell wall polymerase</fullName>
    </alternativeName>
    <alternativeName>
        <fullName evidence="11">Peptidoglycan polymerase</fullName>
        <shortName evidence="11">PG polymerase</shortName>
    </alternativeName>
</protein>
<feature type="transmembrane region" description="Helical" evidence="11">
    <location>
        <begin position="79"/>
        <end position="98"/>
    </location>
</feature>
<keyword evidence="9 11" id="KW-0472">Membrane</keyword>
<name>A0A2P7U2C3_9NEIS</name>
<feature type="transmembrane region" description="Helical" evidence="11">
    <location>
        <begin position="141"/>
        <end position="159"/>
    </location>
</feature>
<dbReference type="GO" id="GO:0015648">
    <property type="term" value="F:lipid-linked peptidoglycan transporter activity"/>
    <property type="evidence" value="ECO:0007669"/>
    <property type="project" value="TreeGrafter"/>
</dbReference>
<feature type="transmembrane region" description="Helical" evidence="11">
    <location>
        <begin position="164"/>
        <end position="181"/>
    </location>
</feature>
<evidence type="ECO:0000256" key="6">
    <source>
        <dbReference type="ARBA" id="ARBA00022960"/>
    </source>
</evidence>
<dbReference type="GO" id="GO:0009252">
    <property type="term" value="P:peptidoglycan biosynthetic process"/>
    <property type="evidence" value="ECO:0007669"/>
    <property type="project" value="UniProtKB-UniRule"/>
</dbReference>
<dbReference type="PROSITE" id="PS00428">
    <property type="entry name" value="FTSW_RODA_SPOVE"/>
    <property type="match status" value="1"/>
</dbReference>
<evidence type="ECO:0000256" key="1">
    <source>
        <dbReference type="ARBA" id="ARBA00004141"/>
    </source>
</evidence>
<dbReference type="InterPro" id="IPR011923">
    <property type="entry name" value="RodA/MrdB"/>
</dbReference>
<dbReference type="GO" id="GO:0032153">
    <property type="term" value="C:cell division site"/>
    <property type="evidence" value="ECO:0007669"/>
    <property type="project" value="TreeGrafter"/>
</dbReference>
<dbReference type="InterPro" id="IPR001182">
    <property type="entry name" value="FtsW/RodA"/>
</dbReference>
<dbReference type="GO" id="GO:0005886">
    <property type="term" value="C:plasma membrane"/>
    <property type="evidence" value="ECO:0007669"/>
    <property type="project" value="UniProtKB-SubCell"/>
</dbReference>
<accession>A0A2P7U2C3</accession>
<dbReference type="GO" id="GO:0051301">
    <property type="term" value="P:cell division"/>
    <property type="evidence" value="ECO:0007669"/>
    <property type="project" value="InterPro"/>
</dbReference>
<dbReference type="AlphaFoldDB" id="A0A2P7U2C3"/>
<gene>
    <name evidence="11" type="primary">mrdB</name>
    <name evidence="11" type="synonym">rodA</name>
    <name evidence="12" type="ORF">C7N83_02030</name>
</gene>
<dbReference type="RefSeq" id="WP_106740269.1">
    <property type="nucleotide sequence ID" value="NZ_PXYY01000007.1"/>
</dbReference>
<keyword evidence="3 11" id="KW-0328">Glycosyltransferase</keyword>
<sequence>MTEHQSGSWATKIRQTVWKPIDPWLFFAMSTVYVMSLFLLYSADGQEFGQLENKTLHTVIGFILLWVVAQIPPKMVAKWALPIYTVGVVLLIGVEVAGVTVNGSTRWLDLGIRIQPSEIMKIGLPMMVAWFFQRFEGRLRWWHYLAAFGLMAMPVALILKQPDLGTAVLIMASGIFVVYFAGLPWKIILAAFAAFVAALPLLWNYGMRDYQKTRVLTLLDPTKDPLGDGYHIIQSMIAIGSGGVWGKGWLNGTQTHLDYIPEATTDFIFAVFGEEFGLIGNILLLLVYLVILARGLYIAARAQHLYSRTLAGALTMTFFCYAFVNMGMVSGILPVVGVPLPLVSYGGTATISIMMILALLMGIANEQKLPRSKEDS</sequence>
<keyword evidence="2 11" id="KW-1003">Cell membrane</keyword>
<keyword evidence="8 11" id="KW-1133">Transmembrane helix</keyword>
<feature type="transmembrane region" description="Helical" evidence="11">
    <location>
        <begin position="276"/>
        <end position="297"/>
    </location>
</feature>
<feature type="transmembrane region" description="Helical" evidence="11">
    <location>
        <begin position="342"/>
        <end position="364"/>
    </location>
</feature>
<comment type="catalytic activity">
    <reaction evidence="11">
        <text>[GlcNAc-(1-&gt;4)-Mur2Ac(oyl-L-Ala-gamma-D-Glu-L-Lys-D-Ala-D-Ala)](n)-di-trans,octa-cis-undecaprenyl diphosphate + beta-D-GlcNAc-(1-&gt;4)-Mur2Ac(oyl-L-Ala-gamma-D-Glu-L-Lys-D-Ala-D-Ala)-di-trans,octa-cis-undecaprenyl diphosphate = [GlcNAc-(1-&gt;4)-Mur2Ac(oyl-L-Ala-gamma-D-Glu-L-Lys-D-Ala-D-Ala)](n+1)-di-trans,octa-cis-undecaprenyl diphosphate + di-trans,octa-cis-undecaprenyl diphosphate + H(+)</text>
        <dbReference type="Rhea" id="RHEA:23708"/>
        <dbReference type="Rhea" id="RHEA-COMP:9602"/>
        <dbReference type="Rhea" id="RHEA-COMP:9603"/>
        <dbReference type="ChEBI" id="CHEBI:15378"/>
        <dbReference type="ChEBI" id="CHEBI:58405"/>
        <dbReference type="ChEBI" id="CHEBI:60033"/>
        <dbReference type="ChEBI" id="CHEBI:78435"/>
        <dbReference type="EC" id="2.4.99.28"/>
    </reaction>
</comment>
<feature type="transmembrane region" description="Helical" evidence="11">
    <location>
        <begin position="309"/>
        <end position="336"/>
    </location>
</feature>
<comment type="pathway">
    <text evidence="11">Cell wall biogenesis; peptidoglycan biosynthesis.</text>
</comment>
<keyword evidence="7 11" id="KW-0573">Peptidoglycan synthesis</keyword>
<evidence type="ECO:0000256" key="8">
    <source>
        <dbReference type="ARBA" id="ARBA00022989"/>
    </source>
</evidence>
<dbReference type="Proteomes" id="UP000241868">
    <property type="component" value="Unassembled WGS sequence"/>
</dbReference>
<keyword evidence="13" id="KW-1185">Reference proteome</keyword>
<comment type="similarity">
    <text evidence="11">Belongs to the SEDS family. MrdB/RodA subfamily.</text>
</comment>
<keyword evidence="4 11" id="KW-0808">Transferase</keyword>
<evidence type="ECO:0000256" key="7">
    <source>
        <dbReference type="ARBA" id="ARBA00022984"/>
    </source>
</evidence>
<keyword evidence="10 11" id="KW-0961">Cell wall biogenesis/degradation</keyword>
<evidence type="ECO:0000313" key="13">
    <source>
        <dbReference type="Proteomes" id="UP000241868"/>
    </source>
</evidence>
<comment type="subcellular location">
    <subcellularLocation>
        <location evidence="11">Cell inner membrane</location>
        <topology evidence="11">Multi-pass membrane protein</topology>
    </subcellularLocation>
    <subcellularLocation>
        <location evidence="1">Membrane</location>
        <topology evidence="1">Multi-pass membrane protein</topology>
    </subcellularLocation>
</comment>
<dbReference type="GO" id="GO:0008360">
    <property type="term" value="P:regulation of cell shape"/>
    <property type="evidence" value="ECO:0007669"/>
    <property type="project" value="UniProtKB-KW"/>
</dbReference>
<evidence type="ECO:0000256" key="3">
    <source>
        <dbReference type="ARBA" id="ARBA00022676"/>
    </source>
</evidence>
<dbReference type="EMBL" id="PXYY01000007">
    <property type="protein sequence ID" value="PSJ81128.1"/>
    <property type="molecule type" value="Genomic_DNA"/>
</dbReference>
<keyword evidence="11" id="KW-0997">Cell inner membrane</keyword>
<feature type="transmembrane region" description="Helical" evidence="11">
    <location>
        <begin position="24"/>
        <end position="43"/>
    </location>
</feature>
<keyword evidence="5 11" id="KW-0812">Transmembrane</keyword>
<dbReference type="EC" id="2.4.99.28" evidence="11"/>
<dbReference type="PANTHER" id="PTHR30474:SF1">
    <property type="entry name" value="PEPTIDOGLYCAN GLYCOSYLTRANSFERASE MRDB"/>
    <property type="match status" value="1"/>
</dbReference>
<feature type="transmembrane region" description="Helical" evidence="11">
    <location>
        <begin position="226"/>
        <end position="245"/>
    </location>
</feature>
<dbReference type="NCBIfam" id="TIGR02210">
    <property type="entry name" value="rodA_shape"/>
    <property type="match status" value="1"/>
</dbReference>
<dbReference type="PANTHER" id="PTHR30474">
    <property type="entry name" value="CELL CYCLE PROTEIN"/>
    <property type="match status" value="1"/>
</dbReference>
<feature type="transmembrane region" description="Helical" evidence="11">
    <location>
        <begin position="55"/>
        <end position="73"/>
    </location>
</feature>
<comment type="caution">
    <text evidence="12">The sequence shown here is derived from an EMBL/GenBank/DDBJ whole genome shotgun (WGS) entry which is preliminary data.</text>
</comment>
<dbReference type="GO" id="GO:0008955">
    <property type="term" value="F:peptidoglycan glycosyltransferase activity"/>
    <property type="evidence" value="ECO:0007669"/>
    <property type="project" value="UniProtKB-UniRule"/>
</dbReference>
<evidence type="ECO:0000256" key="10">
    <source>
        <dbReference type="ARBA" id="ARBA00023316"/>
    </source>
</evidence>
<organism evidence="12 13">
    <name type="scientific">Neisseria iguanae</name>
    <dbReference type="NCBI Taxonomy" id="90242"/>
    <lineage>
        <taxon>Bacteria</taxon>
        <taxon>Pseudomonadati</taxon>
        <taxon>Pseudomonadota</taxon>
        <taxon>Betaproteobacteria</taxon>
        <taxon>Neisseriales</taxon>
        <taxon>Neisseriaceae</taxon>
        <taxon>Neisseria</taxon>
    </lineage>
</organism>
<dbReference type="InterPro" id="IPR018365">
    <property type="entry name" value="Cell_cycle_FtsW-rel_CS"/>
</dbReference>
<dbReference type="UniPathway" id="UPA00219"/>
<feature type="transmembrane region" description="Helical" evidence="11">
    <location>
        <begin position="187"/>
        <end position="205"/>
    </location>
</feature>
<evidence type="ECO:0000313" key="12">
    <source>
        <dbReference type="EMBL" id="PSJ81128.1"/>
    </source>
</evidence>
<dbReference type="HAMAP" id="MF_02079">
    <property type="entry name" value="PGT_RodA"/>
    <property type="match status" value="1"/>
</dbReference>
<evidence type="ECO:0000256" key="11">
    <source>
        <dbReference type="HAMAP-Rule" id="MF_02079"/>
    </source>
</evidence>
<evidence type="ECO:0000256" key="9">
    <source>
        <dbReference type="ARBA" id="ARBA00023136"/>
    </source>
</evidence>